<evidence type="ECO:0008006" key="4">
    <source>
        <dbReference type="Google" id="ProtNLM"/>
    </source>
</evidence>
<dbReference type="PANTHER" id="PTHR31286:SF99">
    <property type="entry name" value="DUF4283 DOMAIN-CONTAINING PROTEIN"/>
    <property type="match status" value="1"/>
</dbReference>
<name>A0AAQ3JVT3_9LILI</name>
<organism evidence="2 3">
    <name type="scientific">Canna indica</name>
    <name type="common">Indian-shot</name>
    <dbReference type="NCBI Taxonomy" id="4628"/>
    <lineage>
        <taxon>Eukaryota</taxon>
        <taxon>Viridiplantae</taxon>
        <taxon>Streptophyta</taxon>
        <taxon>Embryophyta</taxon>
        <taxon>Tracheophyta</taxon>
        <taxon>Spermatophyta</taxon>
        <taxon>Magnoliopsida</taxon>
        <taxon>Liliopsida</taxon>
        <taxon>Zingiberales</taxon>
        <taxon>Cannaceae</taxon>
        <taxon>Canna</taxon>
    </lineage>
</organism>
<evidence type="ECO:0000313" key="2">
    <source>
        <dbReference type="EMBL" id="WOK95957.1"/>
    </source>
</evidence>
<proteinExistence type="predicted"/>
<feature type="compositionally biased region" description="Pro residues" evidence="1">
    <location>
        <begin position="12"/>
        <end position="26"/>
    </location>
</feature>
<keyword evidence="3" id="KW-1185">Reference proteome</keyword>
<gene>
    <name evidence="2" type="ORF">Cni_G04664</name>
</gene>
<protein>
    <recommendedName>
        <fullName evidence="4">DUF4283 domain-containing protein</fullName>
    </recommendedName>
</protein>
<dbReference type="PANTHER" id="PTHR31286">
    <property type="entry name" value="GLYCINE-RICH CELL WALL STRUCTURAL PROTEIN 1.8-LIKE"/>
    <property type="match status" value="1"/>
</dbReference>
<sequence>MSRSPFPKATLSPPPSLRPPPQPPDHPNVYDPPAASKTLSVVTKTSSSQRKECISSKPLSWAQILKSSNPNHLIGASKSPAATLSKIQASTTDRITFSAEQAQALRESWQCSLIGKFLGPWSFRGDVLRLIPWKPLFRPWDELFTTTPIWIRLLSLPLEFWNADFIATIVGSFGKLFRIDDRSFEYVRGRYVRACVEINLALPLRQGIWIDINVYIPCVSNAELLAIEKIRVRV</sequence>
<dbReference type="AlphaFoldDB" id="A0AAQ3JVT3"/>
<accession>A0AAQ3JVT3</accession>
<evidence type="ECO:0000256" key="1">
    <source>
        <dbReference type="SAM" id="MobiDB-lite"/>
    </source>
</evidence>
<feature type="region of interest" description="Disordered" evidence="1">
    <location>
        <begin position="1"/>
        <end position="42"/>
    </location>
</feature>
<evidence type="ECO:0000313" key="3">
    <source>
        <dbReference type="Proteomes" id="UP001327560"/>
    </source>
</evidence>
<dbReference type="EMBL" id="CP136891">
    <property type="protein sequence ID" value="WOK95957.1"/>
    <property type="molecule type" value="Genomic_DNA"/>
</dbReference>
<dbReference type="Proteomes" id="UP001327560">
    <property type="component" value="Chromosome 2"/>
</dbReference>
<dbReference type="InterPro" id="IPR040256">
    <property type="entry name" value="At4g02000-like"/>
</dbReference>
<feature type="compositionally biased region" description="Low complexity" evidence="1">
    <location>
        <begin position="27"/>
        <end position="42"/>
    </location>
</feature>
<reference evidence="2 3" key="1">
    <citation type="submission" date="2023-10" db="EMBL/GenBank/DDBJ databases">
        <title>Chromosome-scale genome assembly provides insights into flower coloration mechanisms of Canna indica.</title>
        <authorList>
            <person name="Li C."/>
        </authorList>
    </citation>
    <scope>NUCLEOTIDE SEQUENCE [LARGE SCALE GENOMIC DNA]</scope>
    <source>
        <tissue evidence="2">Flower</tissue>
    </source>
</reference>